<keyword evidence="7 9" id="KW-0472">Membrane</keyword>
<keyword evidence="6" id="KW-0333">Golgi apparatus</keyword>
<dbReference type="InterPro" id="IPR026057">
    <property type="entry name" value="TBL_C"/>
</dbReference>
<feature type="domain" description="Trichome birefringence-like C-terminal" evidence="10">
    <location>
        <begin position="148"/>
        <end position="434"/>
    </location>
</feature>
<feature type="domain" description="Trichome birefringence-like N-terminal" evidence="11">
    <location>
        <begin position="93"/>
        <end position="147"/>
    </location>
</feature>
<reference evidence="12 13" key="1">
    <citation type="journal article" date="2022" name="Nat. Plants">
        <title>Genomes of leafy and leafless Platanthera orchids illuminate the evolution of mycoheterotrophy.</title>
        <authorList>
            <person name="Li M.H."/>
            <person name="Liu K.W."/>
            <person name="Li Z."/>
            <person name="Lu H.C."/>
            <person name="Ye Q.L."/>
            <person name="Zhang D."/>
            <person name="Wang J.Y."/>
            <person name="Li Y.F."/>
            <person name="Zhong Z.M."/>
            <person name="Liu X."/>
            <person name="Yu X."/>
            <person name="Liu D.K."/>
            <person name="Tu X.D."/>
            <person name="Liu B."/>
            <person name="Hao Y."/>
            <person name="Liao X.Y."/>
            <person name="Jiang Y.T."/>
            <person name="Sun W.H."/>
            <person name="Chen J."/>
            <person name="Chen Y.Q."/>
            <person name="Ai Y."/>
            <person name="Zhai J.W."/>
            <person name="Wu S.S."/>
            <person name="Zhou Z."/>
            <person name="Hsiao Y.Y."/>
            <person name="Wu W.L."/>
            <person name="Chen Y.Y."/>
            <person name="Lin Y.F."/>
            <person name="Hsu J.L."/>
            <person name="Li C.Y."/>
            <person name="Wang Z.W."/>
            <person name="Zhao X."/>
            <person name="Zhong W.Y."/>
            <person name="Ma X.K."/>
            <person name="Ma L."/>
            <person name="Huang J."/>
            <person name="Chen G.Z."/>
            <person name="Huang M.Z."/>
            <person name="Huang L."/>
            <person name="Peng D.H."/>
            <person name="Luo Y.B."/>
            <person name="Zou S.Q."/>
            <person name="Chen S.P."/>
            <person name="Lan S."/>
            <person name="Tsai W.C."/>
            <person name="Van de Peer Y."/>
            <person name="Liu Z.J."/>
        </authorList>
    </citation>
    <scope>NUCLEOTIDE SEQUENCE [LARGE SCALE GENOMIC DNA]</scope>
    <source>
        <strain evidence="12">Lor288</strain>
    </source>
</reference>
<keyword evidence="5 9" id="KW-1133">Transmembrane helix</keyword>
<dbReference type="Pfam" id="PF13839">
    <property type="entry name" value="PC-Esterase"/>
    <property type="match status" value="1"/>
</dbReference>
<evidence type="ECO:0000256" key="5">
    <source>
        <dbReference type="ARBA" id="ARBA00022989"/>
    </source>
</evidence>
<evidence type="ECO:0000256" key="8">
    <source>
        <dbReference type="SAM" id="MobiDB-lite"/>
    </source>
</evidence>
<evidence type="ECO:0000256" key="9">
    <source>
        <dbReference type="SAM" id="Phobius"/>
    </source>
</evidence>
<dbReference type="EMBL" id="JBBWWR010000003">
    <property type="protein sequence ID" value="KAK8968765.1"/>
    <property type="molecule type" value="Genomic_DNA"/>
</dbReference>
<organism evidence="12 13">
    <name type="scientific">Platanthera guangdongensis</name>
    <dbReference type="NCBI Taxonomy" id="2320717"/>
    <lineage>
        <taxon>Eukaryota</taxon>
        <taxon>Viridiplantae</taxon>
        <taxon>Streptophyta</taxon>
        <taxon>Embryophyta</taxon>
        <taxon>Tracheophyta</taxon>
        <taxon>Spermatophyta</taxon>
        <taxon>Magnoliopsida</taxon>
        <taxon>Liliopsida</taxon>
        <taxon>Asparagales</taxon>
        <taxon>Orchidaceae</taxon>
        <taxon>Orchidoideae</taxon>
        <taxon>Orchideae</taxon>
        <taxon>Orchidinae</taxon>
        <taxon>Platanthera</taxon>
    </lineage>
</organism>
<name>A0ABR2MZ64_9ASPA</name>
<evidence type="ECO:0000313" key="12">
    <source>
        <dbReference type="EMBL" id="KAK8968765.1"/>
    </source>
</evidence>
<feature type="transmembrane region" description="Helical" evidence="9">
    <location>
        <begin position="21"/>
        <end position="37"/>
    </location>
</feature>
<evidence type="ECO:0000256" key="7">
    <source>
        <dbReference type="ARBA" id="ARBA00023136"/>
    </source>
</evidence>
<dbReference type="InterPro" id="IPR025846">
    <property type="entry name" value="TBL_N"/>
</dbReference>
<keyword evidence="4" id="KW-0735">Signal-anchor</keyword>
<comment type="subcellular location">
    <subcellularLocation>
        <location evidence="1">Golgi apparatus membrane</location>
        <topology evidence="1">Single-pass type II membrane protein</topology>
    </subcellularLocation>
</comment>
<evidence type="ECO:0000256" key="3">
    <source>
        <dbReference type="ARBA" id="ARBA00022692"/>
    </source>
</evidence>
<sequence>MRLAGRKISGGGGNAGNKLSILAVILSVFSLAMFMYGESGNLRSIAGITLFPSFSGEARKELQKEEQHYKQLEPAEEENSAPPAAEAEVRLPETCDIFVGKWVLDNKSRPLYREEACPFLTSQVTCMKNGRLDDTYQKWRWRPDGCSLPEFNARLLLERLRGKRLMFVGDSLNRNQWESMVCMLYSSALHGEKSHAHNGSLIIFQIKEYNATVEFYWAPFLVKSNSDDPTAHSITDRIIMADDIENHGRHWKGADYLIFNTYIWWMNTAKMKVLRGSFDKVSTVFDEVERLKAYEWVLRTWALWIEENVNPDKTSVFFTSMAPLHVRPSDWGNPAGVKCAKETLPILSQTAQPVDVGTDRRMHVAAANITKSIRRPAVGFIDITGLSEYRKDAHVSVHTIRQGKILSPEQKAEPAVYADCIHWCLPGLPDTWNEACLCPNFDRPVTRMTMGPAMLIDCIGLGRAGPIEMRGP</sequence>
<keyword evidence="3 9" id="KW-0812">Transmembrane</keyword>
<dbReference type="PANTHER" id="PTHR32285">
    <property type="entry name" value="PROTEIN TRICHOME BIREFRINGENCE-LIKE 9-RELATED"/>
    <property type="match status" value="1"/>
</dbReference>
<dbReference type="InterPro" id="IPR029962">
    <property type="entry name" value="TBL"/>
</dbReference>
<feature type="region of interest" description="Disordered" evidence="8">
    <location>
        <begin position="62"/>
        <end position="86"/>
    </location>
</feature>
<evidence type="ECO:0000313" key="13">
    <source>
        <dbReference type="Proteomes" id="UP001412067"/>
    </source>
</evidence>
<comment type="similarity">
    <text evidence="2">Belongs to the PC-esterase family. TBL subfamily.</text>
</comment>
<comment type="caution">
    <text evidence="12">The sequence shown here is derived from an EMBL/GenBank/DDBJ whole genome shotgun (WGS) entry which is preliminary data.</text>
</comment>
<dbReference type="PANTHER" id="PTHR32285:SF10">
    <property type="entry name" value="XYLAN O-ACETYLTRANSFERASE 1"/>
    <property type="match status" value="1"/>
</dbReference>
<evidence type="ECO:0000256" key="6">
    <source>
        <dbReference type="ARBA" id="ARBA00023034"/>
    </source>
</evidence>
<gene>
    <name evidence="12" type="ORF">KSP40_PGU011717</name>
</gene>
<evidence type="ECO:0000259" key="10">
    <source>
        <dbReference type="Pfam" id="PF13839"/>
    </source>
</evidence>
<evidence type="ECO:0000256" key="1">
    <source>
        <dbReference type="ARBA" id="ARBA00004323"/>
    </source>
</evidence>
<feature type="compositionally biased region" description="Basic and acidic residues" evidence="8">
    <location>
        <begin position="62"/>
        <end position="73"/>
    </location>
</feature>
<accession>A0ABR2MZ64</accession>
<dbReference type="Pfam" id="PF14416">
    <property type="entry name" value="PMR5N"/>
    <property type="match status" value="1"/>
</dbReference>
<proteinExistence type="inferred from homology"/>
<evidence type="ECO:0008006" key="14">
    <source>
        <dbReference type="Google" id="ProtNLM"/>
    </source>
</evidence>
<evidence type="ECO:0000256" key="4">
    <source>
        <dbReference type="ARBA" id="ARBA00022968"/>
    </source>
</evidence>
<protein>
    <recommendedName>
        <fullName evidence="14">Trichome birefringence-like N-terminal domain-containing protein</fullName>
    </recommendedName>
</protein>
<evidence type="ECO:0000256" key="2">
    <source>
        <dbReference type="ARBA" id="ARBA00007727"/>
    </source>
</evidence>
<keyword evidence="13" id="KW-1185">Reference proteome</keyword>
<evidence type="ECO:0000259" key="11">
    <source>
        <dbReference type="Pfam" id="PF14416"/>
    </source>
</evidence>
<dbReference type="Proteomes" id="UP001412067">
    <property type="component" value="Unassembled WGS sequence"/>
</dbReference>